<evidence type="ECO:0000259" key="1">
    <source>
        <dbReference type="SMART" id="SM01349"/>
    </source>
</evidence>
<feature type="domain" description="TOG" evidence="1">
    <location>
        <begin position="145"/>
        <end position="324"/>
    </location>
</feature>
<name>A0ABV0WJ84_9TELE</name>
<organism evidence="2 3">
    <name type="scientific">Xenotaenia resolanae</name>
    <dbReference type="NCBI Taxonomy" id="208358"/>
    <lineage>
        <taxon>Eukaryota</taxon>
        <taxon>Metazoa</taxon>
        <taxon>Chordata</taxon>
        <taxon>Craniata</taxon>
        <taxon>Vertebrata</taxon>
        <taxon>Euteleostomi</taxon>
        <taxon>Actinopterygii</taxon>
        <taxon>Neopterygii</taxon>
        <taxon>Teleostei</taxon>
        <taxon>Neoteleostei</taxon>
        <taxon>Acanthomorphata</taxon>
        <taxon>Ovalentaria</taxon>
        <taxon>Atherinomorphae</taxon>
        <taxon>Cyprinodontiformes</taxon>
        <taxon>Goodeidae</taxon>
        <taxon>Xenotaenia</taxon>
    </lineage>
</organism>
<dbReference type="EMBL" id="JAHRIM010051952">
    <property type="protein sequence ID" value="MEQ2269476.1"/>
    <property type="molecule type" value="Genomic_DNA"/>
</dbReference>
<dbReference type="Gene3D" id="1.25.10.10">
    <property type="entry name" value="Leucine-rich Repeat Variant"/>
    <property type="match status" value="1"/>
</dbReference>
<dbReference type="InterPro" id="IPR034085">
    <property type="entry name" value="TOG"/>
</dbReference>
<gene>
    <name evidence="2" type="ORF">XENORESO_005092</name>
</gene>
<dbReference type="Proteomes" id="UP001444071">
    <property type="component" value="Unassembled WGS sequence"/>
</dbReference>
<comment type="caution">
    <text evidence="2">The sequence shown here is derived from an EMBL/GenBank/DDBJ whole genome shotgun (WGS) entry which is preliminary data.</text>
</comment>
<evidence type="ECO:0000313" key="3">
    <source>
        <dbReference type="Proteomes" id="UP001444071"/>
    </source>
</evidence>
<dbReference type="InterPro" id="IPR024395">
    <property type="entry name" value="CLASP_N_dom"/>
</dbReference>
<protein>
    <recommendedName>
        <fullName evidence="1">TOG domain-containing protein</fullName>
    </recommendedName>
</protein>
<keyword evidence="3" id="KW-1185">Reference proteome</keyword>
<sequence>GNSSLKGKEHFSPAGIDPLRVPVGSVLINQLILVAKHPSFKHFLRACGQLDLFSTSFFMFPHFESSSAVYQRNSVALQPPLGYIMSRGSMQSYQILSFYLLEETSLSLMKSSVFLLIEDIHLFSLLLFLVTSLWRTGLRSPSAHVMARPVVSVGRTSSLPLGHSGVRNMETDYSSSYCYWIQVEAAWAQPCLYMVGTVNLLGLDLLSALVTRLQDRFRAQLGTVLPSLIDRLGDAKDQVREQDQTLLLKIMDQAASPQYVWDRMLGGFKHKNNRTREGVCLCLIATLNTYGAQGLTLSKIVPHICNLLGDPTSQVNLLIRSHCLL</sequence>
<dbReference type="InterPro" id="IPR016024">
    <property type="entry name" value="ARM-type_fold"/>
</dbReference>
<dbReference type="Pfam" id="PF12348">
    <property type="entry name" value="CLASP_N"/>
    <property type="match status" value="1"/>
</dbReference>
<proteinExistence type="predicted"/>
<evidence type="ECO:0000313" key="2">
    <source>
        <dbReference type="EMBL" id="MEQ2269476.1"/>
    </source>
</evidence>
<dbReference type="SMART" id="SM01349">
    <property type="entry name" value="TOG"/>
    <property type="match status" value="1"/>
</dbReference>
<dbReference type="SUPFAM" id="SSF48371">
    <property type="entry name" value="ARM repeat"/>
    <property type="match status" value="1"/>
</dbReference>
<accession>A0ABV0WJ84</accession>
<feature type="non-terminal residue" evidence="2">
    <location>
        <position position="1"/>
    </location>
</feature>
<reference evidence="2 3" key="1">
    <citation type="submission" date="2021-06" db="EMBL/GenBank/DDBJ databases">
        <authorList>
            <person name="Palmer J.M."/>
        </authorList>
    </citation>
    <scope>NUCLEOTIDE SEQUENCE [LARGE SCALE GENOMIC DNA]</scope>
    <source>
        <strain evidence="2 3">XR_2019</strain>
        <tissue evidence="2">Muscle</tissue>
    </source>
</reference>
<dbReference type="InterPro" id="IPR011989">
    <property type="entry name" value="ARM-like"/>
</dbReference>